<reference evidence="2 3" key="1">
    <citation type="submission" date="2019-08" db="EMBL/GenBank/DDBJ databases">
        <authorList>
            <person name="Peeters C."/>
        </authorList>
    </citation>
    <scope>NUCLEOTIDE SEQUENCE [LARGE SCALE GENOMIC DNA]</scope>
    <source>
        <strain evidence="2 3">LMG 31115</strain>
    </source>
</reference>
<evidence type="ECO:0000256" key="1">
    <source>
        <dbReference type="SAM" id="MobiDB-lite"/>
    </source>
</evidence>
<organism evidence="2 3">
    <name type="scientific">Pandoraea iniqua</name>
    <dbReference type="NCBI Taxonomy" id="2508288"/>
    <lineage>
        <taxon>Bacteria</taxon>
        <taxon>Pseudomonadati</taxon>
        <taxon>Pseudomonadota</taxon>
        <taxon>Betaproteobacteria</taxon>
        <taxon>Burkholderiales</taxon>
        <taxon>Burkholderiaceae</taxon>
        <taxon>Pandoraea</taxon>
    </lineage>
</organism>
<dbReference type="Proteomes" id="UP000333828">
    <property type="component" value="Unassembled WGS sequence"/>
</dbReference>
<feature type="compositionally biased region" description="Basic and acidic residues" evidence="1">
    <location>
        <begin position="160"/>
        <end position="170"/>
    </location>
</feature>
<dbReference type="EMBL" id="CABPSI010000002">
    <property type="protein sequence ID" value="VVD96274.1"/>
    <property type="molecule type" value="Genomic_DNA"/>
</dbReference>
<feature type="compositionally biased region" description="Low complexity" evidence="1">
    <location>
        <begin position="142"/>
        <end position="159"/>
    </location>
</feature>
<sequence length="170" mass="18121">MSEPIESAASADAADTADAAQITAMQGLRTALLAQHKVLIANDRQQYEAVFGAVPTGRFVQLLTEDPWFRWLDPLSRLIVAIDEWQEQTPPTAASGIALADMAAKLFRDADEEFGERYRLALQQAPEAVMGQGRVVAALRTVPQSPVSPASASGPSDASGQKDADTSPKS</sequence>
<name>A0A5E4UBS5_9BURK</name>
<dbReference type="RefSeq" id="WP_150683807.1">
    <property type="nucleotide sequence ID" value="NZ_CABPSI010000002.1"/>
</dbReference>
<gene>
    <name evidence="2" type="ORF">PIN31115_01863</name>
</gene>
<evidence type="ECO:0000313" key="3">
    <source>
        <dbReference type="Proteomes" id="UP000333828"/>
    </source>
</evidence>
<evidence type="ECO:0000313" key="2">
    <source>
        <dbReference type="EMBL" id="VVD96274.1"/>
    </source>
</evidence>
<protein>
    <submittedName>
        <fullName evidence="2">Uncharacterized protein</fullName>
    </submittedName>
</protein>
<feature type="region of interest" description="Disordered" evidence="1">
    <location>
        <begin position="140"/>
        <end position="170"/>
    </location>
</feature>
<accession>A0A5E4UBS5</accession>
<keyword evidence="3" id="KW-1185">Reference proteome</keyword>
<dbReference type="AlphaFoldDB" id="A0A5E4UBS5"/>
<proteinExistence type="predicted"/>